<reference evidence="2" key="1">
    <citation type="submission" date="2023-03" db="EMBL/GenBank/DDBJ databases">
        <title>Lomoglobus Profundus gen. nov., sp. nov., a novel member of the phylum Verrucomicrobia, isolated from deep-marine sediment of South China Sea.</title>
        <authorList>
            <person name="Ahmad T."/>
            <person name="Ishaq S.E."/>
            <person name="Wang F."/>
        </authorList>
    </citation>
    <scope>NUCLEOTIDE SEQUENCE</scope>
    <source>
        <strain evidence="2">LMO-M01</strain>
    </source>
</reference>
<proteinExistence type="predicted"/>
<keyword evidence="1" id="KW-1133">Transmembrane helix</keyword>
<keyword evidence="3" id="KW-1185">Reference proteome</keyword>
<keyword evidence="1" id="KW-0812">Transmembrane</keyword>
<keyword evidence="1" id="KW-0472">Membrane</keyword>
<feature type="transmembrane region" description="Helical" evidence="1">
    <location>
        <begin position="41"/>
        <end position="62"/>
    </location>
</feature>
<accession>A0AAF0I3I9</accession>
<dbReference type="Pfam" id="PF20556">
    <property type="entry name" value="DUF6768"/>
    <property type="match status" value="1"/>
</dbReference>
<evidence type="ECO:0000313" key="3">
    <source>
        <dbReference type="Proteomes" id="UP001218638"/>
    </source>
</evidence>
<evidence type="ECO:0000256" key="1">
    <source>
        <dbReference type="SAM" id="Phobius"/>
    </source>
</evidence>
<evidence type="ECO:0000313" key="2">
    <source>
        <dbReference type="EMBL" id="WED65940.1"/>
    </source>
</evidence>
<sequence length="123" mass="13981">MKNLDEQIAAALRGSAVGDELAAEPNLAEELIIAFRGRNHWTNLLAVLFSVGGLGVAIWSGLHFYEAEAVREQLLWGGVCLFMILFISFMKVWFWMEMHSNRVLREVKRVELLLLQHLDRGDA</sequence>
<dbReference type="Proteomes" id="UP001218638">
    <property type="component" value="Chromosome"/>
</dbReference>
<dbReference type="EMBL" id="CP119075">
    <property type="protein sequence ID" value="WED65940.1"/>
    <property type="molecule type" value="Genomic_DNA"/>
</dbReference>
<dbReference type="KEGG" id="slom:PXH66_03640"/>
<dbReference type="AlphaFoldDB" id="A0AAF0I3I9"/>
<dbReference type="InterPro" id="IPR046659">
    <property type="entry name" value="DUF6768"/>
</dbReference>
<protein>
    <submittedName>
        <fullName evidence="2">Uncharacterized protein</fullName>
    </submittedName>
</protein>
<name>A0AAF0I3I9_9BACT</name>
<gene>
    <name evidence="2" type="ORF">PXH66_03640</name>
</gene>
<feature type="transmembrane region" description="Helical" evidence="1">
    <location>
        <begin position="74"/>
        <end position="96"/>
    </location>
</feature>
<organism evidence="2 3">
    <name type="scientific">Synoicihabitans lomoniglobus</name>
    <dbReference type="NCBI Taxonomy" id="2909285"/>
    <lineage>
        <taxon>Bacteria</taxon>
        <taxon>Pseudomonadati</taxon>
        <taxon>Verrucomicrobiota</taxon>
        <taxon>Opitutia</taxon>
        <taxon>Opitutales</taxon>
        <taxon>Opitutaceae</taxon>
        <taxon>Synoicihabitans</taxon>
    </lineage>
</organism>
<dbReference type="RefSeq" id="WP_330927803.1">
    <property type="nucleotide sequence ID" value="NZ_CP119075.1"/>
</dbReference>